<feature type="binding site" evidence="3">
    <location>
        <begin position="93"/>
        <end position="98"/>
    </location>
    <ligand>
        <name>acetyl-CoA</name>
        <dbReference type="ChEBI" id="CHEBI:57288"/>
    </ligand>
</feature>
<comment type="caution">
    <text evidence="6">The sequence shown here is derived from an EMBL/GenBank/DDBJ whole genome shotgun (WGS) entry which is preliminary data.</text>
</comment>
<dbReference type="SUPFAM" id="SSF55718">
    <property type="entry name" value="SCP-like"/>
    <property type="match status" value="1"/>
</dbReference>
<comment type="subunit">
    <text evidence="3">Homohexamer; trimer of dimers.</text>
</comment>
<dbReference type="Gene3D" id="3.40.630.30">
    <property type="match status" value="2"/>
</dbReference>
<dbReference type="NCBIfam" id="NF002367">
    <property type="entry name" value="PRK01346.1-4"/>
    <property type="match status" value="1"/>
</dbReference>
<dbReference type="PANTHER" id="PTHR37817:SF1">
    <property type="entry name" value="N-ACETYLTRANSFERASE EIS"/>
    <property type="match status" value="1"/>
</dbReference>
<feature type="binding site" evidence="3">
    <location>
        <begin position="85"/>
        <end position="87"/>
    </location>
    <ligand>
        <name>acetyl-CoA</name>
        <dbReference type="ChEBI" id="CHEBI:57288"/>
    </ligand>
</feature>
<dbReference type="InterPro" id="IPR025559">
    <property type="entry name" value="Eis_dom"/>
</dbReference>
<reference evidence="6 7" key="1">
    <citation type="submission" date="2019-12" db="EMBL/GenBank/DDBJ databases">
        <title>Genome sequence of Streptomyces bambusae.</title>
        <authorList>
            <person name="Bansal K."/>
            <person name="Choksket S."/>
            <person name="Korpole S."/>
            <person name="Patil P.B."/>
        </authorList>
    </citation>
    <scope>NUCLEOTIDE SEQUENCE [LARGE SCALE GENOMIC DNA]</scope>
    <source>
        <strain evidence="6 7">SK60</strain>
    </source>
</reference>
<gene>
    <name evidence="6" type="ORF">GPJ59_07150</name>
</gene>
<evidence type="ECO:0000256" key="1">
    <source>
        <dbReference type="ARBA" id="ARBA00022679"/>
    </source>
</evidence>
<evidence type="ECO:0000313" key="7">
    <source>
        <dbReference type="Proteomes" id="UP000812013"/>
    </source>
</evidence>
<evidence type="ECO:0000313" key="6">
    <source>
        <dbReference type="EMBL" id="MBW5481666.1"/>
    </source>
</evidence>
<dbReference type="Pfam" id="PF13530">
    <property type="entry name" value="SCP2_2"/>
    <property type="match status" value="1"/>
</dbReference>
<dbReference type="EMBL" id="WTFF01000029">
    <property type="protein sequence ID" value="MBW5481666.1"/>
    <property type="molecule type" value="Genomic_DNA"/>
</dbReference>
<proteinExistence type="inferred from homology"/>
<evidence type="ECO:0000259" key="4">
    <source>
        <dbReference type="Pfam" id="PF13530"/>
    </source>
</evidence>
<dbReference type="PANTHER" id="PTHR37817">
    <property type="entry name" value="N-ACETYLTRANSFERASE EIS"/>
    <property type="match status" value="1"/>
</dbReference>
<dbReference type="Proteomes" id="UP000812013">
    <property type="component" value="Unassembled WGS sequence"/>
</dbReference>
<feature type="domain" description="Enhanced intracellular survival protein" evidence="4">
    <location>
        <begin position="313"/>
        <end position="422"/>
    </location>
</feature>
<evidence type="ECO:0000256" key="2">
    <source>
        <dbReference type="ARBA" id="ARBA00023315"/>
    </source>
</evidence>
<dbReference type="HAMAP" id="MF_01812">
    <property type="entry name" value="Eis"/>
    <property type="match status" value="1"/>
</dbReference>
<dbReference type="InterPro" id="IPR022902">
    <property type="entry name" value="NAcTrfase_Eis"/>
</dbReference>
<evidence type="ECO:0000259" key="5">
    <source>
        <dbReference type="Pfam" id="PF17668"/>
    </source>
</evidence>
<accession>A0ABS6Z247</accession>
<dbReference type="Pfam" id="PF13527">
    <property type="entry name" value="Acetyltransf_9"/>
    <property type="match status" value="1"/>
</dbReference>
<dbReference type="InterPro" id="IPR016181">
    <property type="entry name" value="Acyl_CoA_acyltransferase"/>
</dbReference>
<comment type="similarity">
    <text evidence="3">Belongs to the acetyltransferase Eis family.</text>
</comment>
<name>A0ABS6Z247_9ACTN</name>
<feature type="active site" description="Proton acceptor; via carboxylate" evidence="3">
    <location>
        <position position="425"/>
    </location>
</feature>
<sequence>MSADVRVITESEVADWLQANLRGFLNAAQVTPEDAAWRRRTTDITRMRGAFDRDTGRCVATFRSFQQDVSVPGGGEVRSSAVTNVSVLATHRRQGLLTRMMADELADARSRGDVVSTLIAAEYPIYGRYGYGPATSTAEWEVEVPRARLDPRRSAPACGGRIDLAEAAEIRELGPALLERVRARTAGAVSRSPLMWNQATGLDRPSFRPYTEQLFVVHRSPAGTVDGYAAYRCDETWTDAKIPLNTLTVSDLLAATPDAERALWHYLCSIDWVMKIRTGYRAPDDLLPDLLGDPRAARTVTAADFLWLRLLDVPAALSARTYEVPGTLVLEVADPMGLADGRYRLEAGTGAGAGAGAGRCVRVDDDAAEADLRLDVSDLSSLYLGGGSAVRLAQLGRIEEARPGAVALADAVFRTARRPWCPDMF</sequence>
<organism evidence="6 7">
    <name type="scientific">Streptomyces bambusae</name>
    <dbReference type="NCBI Taxonomy" id="1550616"/>
    <lineage>
        <taxon>Bacteria</taxon>
        <taxon>Bacillati</taxon>
        <taxon>Actinomycetota</taxon>
        <taxon>Actinomycetes</taxon>
        <taxon>Kitasatosporales</taxon>
        <taxon>Streptomycetaceae</taxon>
        <taxon>Streptomyces</taxon>
    </lineage>
</organism>
<feature type="active site" description="Proton donor" evidence="3">
    <location>
        <position position="126"/>
    </location>
</feature>
<dbReference type="InterPro" id="IPR041380">
    <property type="entry name" value="Acetyltransf_17"/>
</dbReference>
<keyword evidence="7" id="KW-1185">Reference proteome</keyword>
<evidence type="ECO:0000256" key="3">
    <source>
        <dbReference type="HAMAP-Rule" id="MF_01812"/>
    </source>
</evidence>
<dbReference type="RefSeq" id="WP_219665604.1">
    <property type="nucleotide sequence ID" value="NZ_WTFF01000029.1"/>
</dbReference>
<keyword evidence="1 3" id="KW-0808">Transferase</keyword>
<protein>
    <submittedName>
        <fullName evidence="6">GNAT family N-acetyltransferase</fullName>
    </submittedName>
</protein>
<dbReference type="InterPro" id="IPR036527">
    <property type="entry name" value="SCP2_sterol-bd_dom_sf"/>
</dbReference>
<dbReference type="Gene3D" id="3.30.1050.10">
    <property type="entry name" value="SCP2 sterol-binding domain"/>
    <property type="match status" value="1"/>
</dbReference>
<comment type="caution">
    <text evidence="3">Lacks conserved residue(s) required for the propagation of feature annotation.</text>
</comment>
<dbReference type="InterPro" id="IPR051554">
    <property type="entry name" value="Acetyltransferase_Eis"/>
</dbReference>
<feature type="domain" description="Eis-like acetyltransferase" evidence="5">
    <location>
        <begin position="187"/>
        <end position="302"/>
    </location>
</feature>
<dbReference type="Pfam" id="PF17668">
    <property type="entry name" value="Acetyltransf_17"/>
    <property type="match status" value="1"/>
</dbReference>
<keyword evidence="2 3" id="KW-0012">Acyltransferase</keyword>
<dbReference type="SUPFAM" id="SSF55729">
    <property type="entry name" value="Acyl-CoA N-acyltransferases (Nat)"/>
    <property type="match status" value="1"/>
</dbReference>